<evidence type="ECO:0000313" key="4">
    <source>
        <dbReference type="EMBL" id="MBP2356191.1"/>
    </source>
</evidence>
<accession>A0ABS4UX33</accession>
<dbReference type="InterPro" id="IPR035992">
    <property type="entry name" value="Ricin_B-like_lectins"/>
</dbReference>
<comment type="caution">
    <text evidence="4">The sequence shown here is derived from an EMBL/GenBank/DDBJ whole genome shotgun (WGS) entry which is preliminary data.</text>
</comment>
<keyword evidence="5" id="KW-1185">Reference proteome</keyword>
<gene>
    <name evidence="4" type="ORF">JOF29_007301</name>
</gene>
<dbReference type="EMBL" id="JAGINT010000002">
    <property type="protein sequence ID" value="MBP2356191.1"/>
    <property type="molecule type" value="Genomic_DNA"/>
</dbReference>
<name>A0ABS4UX33_9ACTN</name>
<dbReference type="SMART" id="SM00458">
    <property type="entry name" value="RICIN"/>
    <property type="match status" value="1"/>
</dbReference>
<keyword evidence="1" id="KW-0378">Hydrolase</keyword>
<dbReference type="Gene3D" id="3.40.720.10">
    <property type="entry name" value="Alkaline Phosphatase, subunit A"/>
    <property type="match status" value="1"/>
</dbReference>
<dbReference type="Gene3D" id="2.80.10.50">
    <property type="match status" value="1"/>
</dbReference>
<keyword evidence="2" id="KW-0843">Virulence</keyword>
<reference evidence="4 5" key="1">
    <citation type="submission" date="2021-03" db="EMBL/GenBank/DDBJ databases">
        <title>Sequencing the genomes of 1000 actinobacteria strains.</title>
        <authorList>
            <person name="Klenk H.-P."/>
        </authorList>
    </citation>
    <scope>NUCLEOTIDE SEQUENCE [LARGE SCALE GENOMIC DNA]</scope>
    <source>
        <strain evidence="4 5">DSM 18824</strain>
    </source>
</reference>
<dbReference type="InterPro" id="IPR017850">
    <property type="entry name" value="Alkaline_phosphatase_core_sf"/>
</dbReference>
<dbReference type="Pfam" id="PF04185">
    <property type="entry name" value="Phosphoesterase"/>
    <property type="match status" value="1"/>
</dbReference>
<dbReference type="Pfam" id="PF14200">
    <property type="entry name" value="RicinB_lectin_2"/>
    <property type="match status" value="1"/>
</dbReference>
<dbReference type="CDD" id="cd00161">
    <property type="entry name" value="beta-trefoil_Ricin-like"/>
    <property type="match status" value="1"/>
</dbReference>
<evidence type="ECO:0000259" key="3">
    <source>
        <dbReference type="SMART" id="SM00458"/>
    </source>
</evidence>
<sequence length="353" mass="37135">MTQSFGVTHPSEGNYLALFSGSTQGISGDPCPLSYSAPNLGSELIGAGLTFSEYSESMPSTGYTACASPDNQYQRARNPAVDFTNVPAADNKPFSSFPTDFSTLPTVSFVTANMCNSMHNCSVATGDAWTKNKLDAYARWATTHNSLLIVTFDEDDFTTVNQIATVFSGAHVRPGSYGEHINHYNVLRTIEDSYDLPHAGSAATATPITDIWGNTLASGGIYQLSRTGNTQLIDDPNSSTTAGIQLIVWHNNSGTNQKWTATANPDGSYSFKNSASGQCLDDAGSSTAPGGRIIQWPCTGNDNQHWGMTANGSGTSLVSKISGLAIQAGGTADGSLLTQESGTGTAWTFTKVG</sequence>
<dbReference type="InterPro" id="IPR000772">
    <property type="entry name" value="Ricin_B_lectin"/>
</dbReference>
<dbReference type="PROSITE" id="PS50231">
    <property type="entry name" value="RICIN_B_LECTIN"/>
    <property type="match status" value="1"/>
</dbReference>
<dbReference type="PANTHER" id="PTHR31956:SF1">
    <property type="entry name" value="NON-SPECIFIC PHOSPHOLIPASE C1"/>
    <property type="match status" value="1"/>
</dbReference>
<dbReference type="PANTHER" id="PTHR31956">
    <property type="entry name" value="NON-SPECIFIC PHOSPHOLIPASE C4-RELATED"/>
    <property type="match status" value="1"/>
</dbReference>
<proteinExistence type="predicted"/>
<evidence type="ECO:0000313" key="5">
    <source>
        <dbReference type="Proteomes" id="UP000755585"/>
    </source>
</evidence>
<feature type="domain" description="Ricin B lectin" evidence="3">
    <location>
        <begin position="219"/>
        <end position="350"/>
    </location>
</feature>
<evidence type="ECO:0000256" key="2">
    <source>
        <dbReference type="ARBA" id="ARBA00023026"/>
    </source>
</evidence>
<dbReference type="InterPro" id="IPR007312">
    <property type="entry name" value="Phosphoesterase"/>
</dbReference>
<evidence type="ECO:0000256" key="1">
    <source>
        <dbReference type="ARBA" id="ARBA00022801"/>
    </source>
</evidence>
<protein>
    <recommendedName>
        <fullName evidence="3">Ricin B lectin domain-containing protein</fullName>
    </recommendedName>
</protein>
<organism evidence="4 5">
    <name type="scientific">Kribbella aluminosa</name>
    <dbReference type="NCBI Taxonomy" id="416017"/>
    <lineage>
        <taxon>Bacteria</taxon>
        <taxon>Bacillati</taxon>
        <taxon>Actinomycetota</taxon>
        <taxon>Actinomycetes</taxon>
        <taxon>Propionibacteriales</taxon>
        <taxon>Kribbellaceae</taxon>
        <taxon>Kribbella</taxon>
    </lineage>
</organism>
<dbReference type="SUPFAM" id="SSF50370">
    <property type="entry name" value="Ricin B-like lectins"/>
    <property type="match status" value="1"/>
</dbReference>
<dbReference type="Proteomes" id="UP000755585">
    <property type="component" value="Unassembled WGS sequence"/>
</dbReference>